<protein>
    <submittedName>
        <fullName evidence="1">Uncharacterized protein</fullName>
    </submittedName>
</protein>
<dbReference type="EMBL" id="CADCXV010000576">
    <property type="protein sequence ID" value="CAB0030924.1"/>
    <property type="molecule type" value="Genomic_DNA"/>
</dbReference>
<sequence>MRIIEIGRGQLSGDDGPRPHIARAPLLPDPLDAHQHVHTHNVLEGGVVPKKSLQGRLGGYERRARAQPVPLGESEAVATTHNVAIHCKRSGCSAHLGFRRHAQSGLVRRAAQGEVERLEQHPCRARSHDRVGGPTSLGAKSGRRAWTELSESSLASFATMARVFRRVVFYVFICLSPEEIDVDRQSCWTTMIIFERLTHQIVIQGSPRFTYIEIATARVVARAVKAASFFCIRQSRLTVVYHSLANASGHVNKNYQNHLRVRVACGEARPGAGK</sequence>
<accession>A0A6H5I7K7</accession>
<evidence type="ECO:0000313" key="1">
    <source>
        <dbReference type="EMBL" id="CAB0030924.1"/>
    </source>
</evidence>
<keyword evidence="2" id="KW-1185">Reference proteome</keyword>
<name>A0A6H5I7K7_9HYME</name>
<organism evidence="1 2">
    <name type="scientific">Trichogramma brassicae</name>
    <dbReference type="NCBI Taxonomy" id="86971"/>
    <lineage>
        <taxon>Eukaryota</taxon>
        <taxon>Metazoa</taxon>
        <taxon>Ecdysozoa</taxon>
        <taxon>Arthropoda</taxon>
        <taxon>Hexapoda</taxon>
        <taxon>Insecta</taxon>
        <taxon>Pterygota</taxon>
        <taxon>Neoptera</taxon>
        <taxon>Endopterygota</taxon>
        <taxon>Hymenoptera</taxon>
        <taxon>Apocrita</taxon>
        <taxon>Proctotrupomorpha</taxon>
        <taxon>Chalcidoidea</taxon>
        <taxon>Trichogrammatidae</taxon>
        <taxon>Trichogramma</taxon>
    </lineage>
</organism>
<dbReference type="AlphaFoldDB" id="A0A6H5I7K7"/>
<evidence type="ECO:0000313" key="2">
    <source>
        <dbReference type="Proteomes" id="UP000479190"/>
    </source>
</evidence>
<dbReference type="Proteomes" id="UP000479190">
    <property type="component" value="Unassembled WGS sequence"/>
</dbReference>
<gene>
    <name evidence="1" type="ORF">TBRA_LOCUS2908</name>
</gene>
<feature type="non-terminal residue" evidence="1">
    <location>
        <position position="274"/>
    </location>
</feature>
<proteinExistence type="predicted"/>
<reference evidence="1 2" key="1">
    <citation type="submission" date="2020-02" db="EMBL/GenBank/DDBJ databases">
        <authorList>
            <person name="Ferguson B K."/>
        </authorList>
    </citation>
    <scope>NUCLEOTIDE SEQUENCE [LARGE SCALE GENOMIC DNA]</scope>
</reference>